<feature type="region of interest" description="Disordered" evidence="13">
    <location>
        <begin position="343"/>
        <end position="542"/>
    </location>
</feature>
<proteinExistence type="inferred from homology"/>
<dbReference type="eggNOG" id="KOG0600">
    <property type="taxonomic scope" value="Eukaryota"/>
</dbReference>
<evidence type="ECO:0000256" key="5">
    <source>
        <dbReference type="ARBA" id="ARBA00022741"/>
    </source>
</evidence>
<dbReference type="PANTHER" id="PTHR24056">
    <property type="entry name" value="CELL DIVISION PROTEIN KINASE"/>
    <property type="match status" value="1"/>
</dbReference>
<sequence>MMKRSGSVSTENDKVSRRKVNSDFQKRFQGCSHLSSYELMEKLGEGTFGEVYKSKFRATGKLYALKKILLHTEREGFPITAIREIRILKSLSHENVIALTDMTVVRADKKHRKRGSIYMVTPYMDHDLSGLLKNPSVKFTEAQIKCYMKQLLAGTKYLHDSLILHRDLKAANLLIDNHGFLKIADFGLARVIDEESYANKYSGIPFPNRREYTGCVVTRWYRSPELLLNERRYTTAIDMWSVGCIMAEMYKGKPIMQGSSDLDQLDKIFRLCGSPTQASMPNWEKLPGCEGVRSFPAHPRTLETAFFSYGKAMTSLCGSILRLNPEERLSAAMALDHEYFTTEPLPANPSQLQHYTSSHEYDKRKQRDVQIANQNDNPYNKKRSFRFVTRGSSDPWYGMRRPNPHYRGGNRRENEAGGQQYHQYSRRNQNQNLSNRSESYQRPRDYLPPSGSEHDRHYRPEPRNRPQRSGYINSRTSVEPPTKRSNINQQPVWQRQRSSSKPNDSQPSVENRDGADRSSSNLHNTSGSAENTKRDPAPPSPG</sequence>
<dbReference type="SMART" id="SM00220">
    <property type="entry name" value="S_TKc"/>
    <property type="match status" value="1"/>
</dbReference>
<dbReference type="InterPro" id="IPR050108">
    <property type="entry name" value="CDK"/>
</dbReference>
<dbReference type="HOGENOM" id="CLU_000288_181_21_1"/>
<evidence type="ECO:0000259" key="14">
    <source>
        <dbReference type="PROSITE" id="PS50011"/>
    </source>
</evidence>
<dbReference type="CDD" id="cd07866">
    <property type="entry name" value="STKc_BUR1"/>
    <property type="match status" value="1"/>
</dbReference>
<keyword evidence="5 12" id="KW-0547">Nucleotide-binding</keyword>
<evidence type="ECO:0000256" key="7">
    <source>
        <dbReference type="ARBA" id="ARBA00022840"/>
    </source>
</evidence>
<evidence type="ECO:0000256" key="12">
    <source>
        <dbReference type="PROSITE-ProRule" id="PRU10141"/>
    </source>
</evidence>
<gene>
    <name evidence="15" type="ORF">SPOG_04424</name>
</gene>
<dbReference type="PROSITE" id="PS50011">
    <property type="entry name" value="PROTEIN_KINASE_DOM"/>
    <property type="match status" value="1"/>
</dbReference>
<feature type="compositionally biased region" description="Basic and acidic residues" evidence="13">
    <location>
        <begin position="357"/>
        <end position="368"/>
    </location>
</feature>
<keyword evidence="6 15" id="KW-0418">Kinase</keyword>
<dbReference type="OrthoDB" id="28397at2759"/>
<dbReference type="GO" id="GO:0005524">
    <property type="term" value="F:ATP binding"/>
    <property type="evidence" value="ECO:0007669"/>
    <property type="project" value="UniProtKB-UniRule"/>
</dbReference>
<organism evidence="15 16">
    <name type="scientific">Schizosaccharomyces cryophilus (strain OY26 / ATCC MYA-4695 / CBS 11777 / NBRC 106824 / NRRL Y48691)</name>
    <name type="common">Fission yeast</name>
    <dbReference type="NCBI Taxonomy" id="653667"/>
    <lineage>
        <taxon>Eukaryota</taxon>
        <taxon>Fungi</taxon>
        <taxon>Dikarya</taxon>
        <taxon>Ascomycota</taxon>
        <taxon>Taphrinomycotina</taxon>
        <taxon>Schizosaccharomycetes</taxon>
        <taxon>Schizosaccharomycetales</taxon>
        <taxon>Schizosaccharomycetaceae</taxon>
        <taxon>Schizosaccharomyces</taxon>
    </lineage>
</organism>
<dbReference type="InterPro" id="IPR017441">
    <property type="entry name" value="Protein_kinase_ATP_BS"/>
</dbReference>
<dbReference type="InterPro" id="IPR011009">
    <property type="entry name" value="Kinase-like_dom_sf"/>
</dbReference>
<comment type="similarity">
    <text evidence="2">Belongs to the protein kinase superfamily. CMGC Ser/Thr protein kinase family. CDC2/CDKX subfamily.</text>
</comment>
<dbReference type="GO" id="GO:0032968">
    <property type="term" value="P:positive regulation of transcription elongation by RNA polymerase II"/>
    <property type="evidence" value="ECO:0007669"/>
    <property type="project" value="EnsemblFungi"/>
</dbReference>
<keyword evidence="3" id="KW-0723">Serine/threonine-protein kinase</keyword>
<dbReference type="GO" id="GO:0008353">
    <property type="term" value="F:RNA polymerase II CTD heptapeptide repeat kinase activity"/>
    <property type="evidence" value="ECO:0007669"/>
    <property type="project" value="UniProtKB-EC"/>
</dbReference>
<feature type="compositionally biased region" description="Basic and acidic residues" evidence="13">
    <location>
        <begin position="452"/>
        <end position="464"/>
    </location>
</feature>
<reference evidence="15 16" key="1">
    <citation type="journal article" date="2011" name="Science">
        <title>Comparative functional genomics of the fission yeasts.</title>
        <authorList>
            <person name="Rhind N."/>
            <person name="Chen Z."/>
            <person name="Yassour M."/>
            <person name="Thompson D.A."/>
            <person name="Haas B.J."/>
            <person name="Habib N."/>
            <person name="Wapinski I."/>
            <person name="Roy S."/>
            <person name="Lin M.F."/>
            <person name="Heiman D.I."/>
            <person name="Young S.K."/>
            <person name="Furuya K."/>
            <person name="Guo Y."/>
            <person name="Pidoux A."/>
            <person name="Chen H.M."/>
            <person name="Robbertse B."/>
            <person name="Goldberg J.M."/>
            <person name="Aoki K."/>
            <person name="Bayne E.H."/>
            <person name="Berlin A.M."/>
            <person name="Desjardins C.A."/>
            <person name="Dobbs E."/>
            <person name="Dukaj L."/>
            <person name="Fan L."/>
            <person name="FitzGerald M.G."/>
            <person name="French C."/>
            <person name="Gujja S."/>
            <person name="Hansen K."/>
            <person name="Keifenheim D."/>
            <person name="Levin J.Z."/>
            <person name="Mosher R.A."/>
            <person name="Mueller C.A."/>
            <person name="Pfiffner J."/>
            <person name="Priest M."/>
            <person name="Russ C."/>
            <person name="Smialowska A."/>
            <person name="Swoboda P."/>
            <person name="Sykes S.M."/>
            <person name="Vaughn M."/>
            <person name="Vengrova S."/>
            <person name="Yoder R."/>
            <person name="Zeng Q."/>
            <person name="Allshire R."/>
            <person name="Baulcombe D."/>
            <person name="Birren B.W."/>
            <person name="Brown W."/>
            <person name="Ekwall K."/>
            <person name="Kellis M."/>
            <person name="Leatherwood J."/>
            <person name="Levin H."/>
            <person name="Margalit H."/>
            <person name="Martienssen R."/>
            <person name="Nieduszynski C.A."/>
            <person name="Spatafora J.W."/>
            <person name="Friedman N."/>
            <person name="Dalgaard J.Z."/>
            <person name="Baumann P."/>
            <person name="Niki H."/>
            <person name="Regev A."/>
            <person name="Nusbaum C."/>
        </authorList>
    </citation>
    <scope>NUCLEOTIDE SEQUENCE [LARGE SCALE GENOMIC DNA]</scope>
    <source>
        <strain evidence="16">OY26 / ATCC MYA-4695 / CBS 11777 / NBRC 106824 / NRRL Y48691</strain>
    </source>
</reference>
<dbReference type="GO" id="GO:0030643">
    <property type="term" value="P:intracellular phosphate ion homeostasis"/>
    <property type="evidence" value="ECO:0007669"/>
    <property type="project" value="EnsemblFungi"/>
</dbReference>
<dbReference type="Gene3D" id="1.10.510.10">
    <property type="entry name" value="Transferase(Phosphotransferase) domain 1"/>
    <property type="match status" value="1"/>
</dbReference>
<dbReference type="EMBL" id="KE546996">
    <property type="protein sequence ID" value="EPY49222.1"/>
    <property type="molecule type" value="Genomic_DNA"/>
</dbReference>
<keyword evidence="7 12" id="KW-0067">ATP-binding</keyword>
<keyword evidence="8" id="KW-0539">Nucleus</keyword>
<keyword evidence="4" id="KW-0808">Transferase</keyword>
<dbReference type="STRING" id="653667.S9WWV2"/>
<comment type="catalytic activity">
    <reaction evidence="10">
        <text>L-seryl-[protein] + ATP = O-phospho-L-seryl-[protein] + ADP + H(+)</text>
        <dbReference type="Rhea" id="RHEA:17989"/>
        <dbReference type="Rhea" id="RHEA-COMP:9863"/>
        <dbReference type="Rhea" id="RHEA-COMP:11604"/>
        <dbReference type="ChEBI" id="CHEBI:15378"/>
        <dbReference type="ChEBI" id="CHEBI:29999"/>
        <dbReference type="ChEBI" id="CHEBI:30616"/>
        <dbReference type="ChEBI" id="CHEBI:83421"/>
        <dbReference type="ChEBI" id="CHEBI:456216"/>
        <dbReference type="EC" id="2.7.11.22"/>
    </reaction>
</comment>
<dbReference type="Pfam" id="PF00069">
    <property type="entry name" value="Pkinase"/>
    <property type="match status" value="1"/>
</dbReference>
<dbReference type="SUPFAM" id="SSF56112">
    <property type="entry name" value="Protein kinase-like (PK-like)"/>
    <property type="match status" value="1"/>
</dbReference>
<feature type="binding site" evidence="12">
    <location>
        <position position="66"/>
    </location>
    <ligand>
        <name>ATP</name>
        <dbReference type="ChEBI" id="CHEBI:30616"/>
    </ligand>
</feature>
<dbReference type="Gene3D" id="3.30.200.20">
    <property type="entry name" value="Phosphorylase Kinase, domain 1"/>
    <property type="match status" value="1"/>
</dbReference>
<keyword evidence="16" id="KW-1185">Reference proteome</keyword>
<feature type="compositionally biased region" description="Polar residues" evidence="13">
    <location>
        <begin position="470"/>
        <end position="509"/>
    </location>
</feature>
<dbReference type="OMA" id="ENMPGWK"/>
<dbReference type="InterPro" id="IPR008271">
    <property type="entry name" value="Ser/Thr_kinase_AS"/>
</dbReference>
<dbReference type="PANTHER" id="PTHR24056:SF233">
    <property type="entry name" value="CYCLIN-DEPENDENT KINASE 9"/>
    <property type="match status" value="1"/>
</dbReference>
<dbReference type="GO" id="GO:0070691">
    <property type="term" value="C:P-TEFb complex"/>
    <property type="evidence" value="ECO:0007669"/>
    <property type="project" value="EnsemblFungi"/>
</dbReference>
<dbReference type="GeneID" id="25038737"/>
<evidence type="ECO:0000256" key="6">
    <source>
        <dbReference type="ARBA" id="ARBA00022777"/>
    </source>
</evidence>
<dbReference type="GO" id="GO:0000785">
    <property type="term" value="C:chromatin"/>
    <property type="evidence" value="ECO:0007669"/>
    <property type="project" value="EnsemblFungi"/>
</dbReference>
<dbReference type="GO" id="GO:0070693">
    <property type="term" value="C:P-TEFb-cap methyltransferase complex"/>
    <property type="evidence" value="ECO:0007669"/>
    <property type="project" value="EnsemblFungi"/>
</dbReference>
<evidence type="ECO:0000256" key="10">
    <source>
        <dbReference type="ARBA" id="ARBA00048367"/>
    </source>
</evidence>
<dbReference type="AlphaFoldDB" id="S9WWV2"/>
<comment type="catalytic activity">
    <reaction evidence="9">
        <text>L-threonyl-[protein] + ATP = O-phospho-L-threonyl-[protein] + ADP + H(+)</text>
        <dbReference type="Rhea" id="RHEA:46608"/>
        <dbReference type="Rhea" id="RHEA-COMP:11060"/>
        <dbReference type="Rhea" id="RHEA-COMP:11605"/>
        <dbReference type="ChEBI" id="CHEBI:15378"/>
        <dbReference type="ChEBI" id="CHEBI:30013"/>
        <dbReference type="ChEBI" id="CHEBI:30616"/>
        <dbReference type="ChEBI" id="CHEBI:61977"/>
        <dbReference type="ChEBI" id="CHEBI:456216"/>
        <dbReference type="EC" id="2.7.11.22"/>
    </reaction>
</comment>
<comment type="subcellular location">
    <subcellularLocation>
        <location evidence="1">Nucleus</location>
    </subcellularLocation>
</comment>
<dbReference type="PROSITE" id="PS00107">
    <property type="entry name" value="PROTEIN_KINASE_ATP"/>
    <property type="match status" value="1"/>
</dbReference>
<evidence type="ECO:0000313" key="16">
    <source>
        <dbReference type="Proteomes" id="UP000015464"/>
    </source>
</evidence>
<evidence type="ECO:0000256" key="13">
    <source>
        <dbReference type="SAM" id="MobiDB-lite"/>
    </source>
</evidence>
<evidence type="ECO:0000256" key="8">
    <source>
        <dbReference type="ARBA" id="ARBA00023242"/>
    </source>
</evidence>
<evidence type="ECO:0000256" key="2">
    <source>
        <dbReference type="ARBA" id="ARBA00006485"/>
    </source>
</evidence>
<evidence type="ECO:0000256" key="11">
    <source>
        <dbReference type="ARBA" id="ARBA00049280"/>
    </source>
</evidence>
<dbReference type="PROSITE" id="PS00108">
    <property type="entry name" value="PROTEIN_KINASE_ST"/>
    <property type="match status" value="1"/>
</dbReference>
<dbReference type="RefSeq" id="XP_013025955.1">
    <property type="nucleotide sequence ID" value="XM_013170501.1"/>
</dbReference>
<dbReference type="FunFam" id="3.30.200.20:FF:000514">
    <property type="entry name" value="Serine/threonine-protein kinase BUR1"/>
    <property type="match status" value="1"/>
</dbReference>
<dbReference type="Proteomes" id="UP000015464">
    <property type="component" value="Unassembled WGS sequence"/>
</dbReference>
<comment type="catalytic activity">
    <reaction evidence="11">
        <text>[DNA-directed RNA polymerase] + ATP = phospho-[DNA-directed RNA polymerase] + ADP + H(+)</text>
        <dbReference type="Rhea" id="RHEA:10216"/>
        <dbReference type="Rhea" id="RHEA-COMP:11321"/>
        <dbReference type="Rhea" id="RHEA-COMP:11322"/>
        <dbReference type="ChEBI" id="CHEBI:15378"/>
        <dbReference type="ChEBI" id="CHEBI:30616"/>
        <dbReference type="ChEBI" id="CHEBI:43176"/>
        <dbReference type="ChEBI" id="CHEBI:68546"/>
        <dbReference type="ChEBI" id="CHEBI:456216"/>
        <dbReference type="EC" id="2.7.11.23"/>
    </reaction>
</comment>
<evidence type="ECO:0000256" key="4">
    <source>
        <dbReference type="ARBA" id="ARBA00022679"/>
    </source>
</evidence>
<evidence type="ECO:0000256" key="1">
    <source>
        <dbReference type="ARBA" id="ARBA00004123"/>
    </source>
</evidence>
<dbReference type="GO" id="GO:0004693">
    <property type="term" value="F:cyclin-dependent protein serine/threonine kinase activity"/>
    <property type="evidence" value="ECO:0007669"/>
    <property type="project" value="UniProtKB-EC"/>
</dbReference>
<evidence type="ECO:0000256" key="9">
    <source>
        <dbReference type="ARBA" id="ARBA00047811"/>
    </source>
</evidence>
<protein>
    <submittedName>
        <fullName evidence="15">CMGC/CDK/CDK9 protein kinase Cdk9</fullName>
    </submittedName>
</protein>
<evidence type="ECO:0000313" key="15">
    <source>
        <dbReference type="EMBL" id="EPY49222.1"/>
    </source>
</evidence>
<evidence type="ECO:0000256" key="3">
    <source>
        <dbReference type="ARBA" id="ARBA00022527"/>
    </source>
</evidence>
<feature type="domain" description="Protein kinase" evidence="14">
    <location>
        <begin position="37"/>
        <end position="340"/>
    </location>
</feature>
<dbReference type="InterPro" id="IPR000719">
    <property type="entry name" value="Prot_kinase_dom"/>
</dbReference>
<accession>S9WWV2</accession>
<dbReference type="FunFam" id="1.10.510.10:FF:000562">
    <property type="entry name" value="Serine/threonine-protein kinase bur1"/>
    <property type="match status" value="1"/>
</dbReference>
<name>S9WWV2_SCHCR</name>
<feature type="compositionally biased region" description="Polar residues" evidence="13">
    <location>
        <begin position="517"/>
        <end position="530"/>
    </location>
</feature>
<feature type="compositionally biased region" description="Low complexity" evidence="13">
    <location>
        <begin position="426"/>
        <end position="437"/>
    </location>
</feature>